<dbReference type="Proteomes" id="UP000318571">
    <property type="component" value="Chromosome 5"/>
</dbReference>
<keyword evidence="5 10" id="KW-0653">Protein transport</keyword>
<evidence type="ECO:0000256" key="9">
    <source>
        <dbReference type="ARBA" id="ARBA00023186"/>
    </source>
</evidence>
<evidence type="ECO:0000256" key="3">
    <source>
        <dbReference type="ARBA" id="ARBA00022723"/>
    </source>
</evidence>
<dbReference type="GO" id="GO:0005743">
    <property type="term" value="C:mitochondrial inner membrane"/>
    <property type="evidence" value="ECO:0007669"/>
    <property type="project" value="UniProtKB-SubCell"/>
</dbReference>
<evidence type="ECO:0000256" key="10">
    <source>
        <dbReference type="RuleBase" id="RU367043"/>
    </source>
</evidence>
<reference evidence="12 13" key="1">
    <citation type="journal article" date="2018" name="Nat. Ecol. Evol.">
        <title>Genomic signatures of mitonuclear coevolution across populations of Tigriopus californicus.</title>
        <authorList>
            <person name="Barreto F.S."/>
            <person name="Watson E.T."/>
            <person name="Lima T.G."/>
            <person name="Willett C.S."/>
            <person name="Edmands S."/>
            <person name="Li W."/>
            <person name="Burton R.S."/>
        </authorList>
    </citation>
    <scope>NUCLEOTIDE SEQUENCE [LARGE SCALE GENOMIC DNA]</scope>
    <source>
        <strain evidence="12 13">San Diego</strain>
    </source>
</reference>
<dbReference type="GO" id="GO:0042719">
    <property type="term" value="C:mitochondrial intermembrane space chaperone complex"/>
    <property type="evidence" value="ECO:0007669"/>
    <property type="project" value="UniProtKB-ARBA"/>
</dbReference>
<dbReference type="InterPro" id="IPR035427">
    <property type="entry name" value="Tim10-like_dom_sf"/>
</dbReference>
<keyword evidence="3" id="KW-0479">Metal-binding</keyword>
<comment type="subcellular location">
    <subcellularLocation>
        <location evidence="10">Mitochondrion inner membrane</location>
        <topology evidence="10">Peripheral membrane protein</topology>
        <orientation evidence="10">Intermembrane side</orientation>
    </subcellularLocation>
</comment>
<keyword evidence="10" id="KW-0472">Membrane</keyword>
<dbReference type="OrthoDB" id="7813104at2759"/>
<evidence type="ECO:0000256" key="7">
    <source>
        <dbReference type="ARBA" id="ARBA00023128"/>
    </source>
</evidence>
<dbReference type="Gene3D" id="1.10.287.810">
    <property type="entry name" value="Mitochondrial import inner membrane translocase subunit tim13 like domains"/>
    <property type="match status" value="1"/>
</dbReference>
<proteinExistence type="inferred from homology"/>
<keyword evidence="13" id="KW-1185">Reference proteome</keyword>
<dbReference type="GO" id="GO:0046872">
    <property type="term" value="F:metal ion binding"/>
    <property type="evidence" value="ECO:0007669"/>
    <property type="project" value="UniProtKB-KW"/>
</dbReference>
<dbReference type="Pfam" id="PF02953">
    <property type="entry name" value="zf-Tim10_DDP"/>
    <property type="match status" value="1"/>
</dbReference>
<comment type="similarity">
    <text evidence="1 10">Belongs to the small Tim family.</text>
</comment>
<evidence type="ECO:0000256" key="5">
    <source>
        <dbReference type="ARBA" id="ARBA00022927"/>
    </source>
</evidence>
<sequence>MDAETLGKMSSSQKDELMRTVQAQVALANMQELLSKVTDKCFKKCISSPGTSLGSSDQKCIAMCMDRYMDSFNLVSKAYSERLRQESGRL</sequence>
<keyword evidence="4" id="KW-0862">Zinc</keyword>
<dbReference type="OMA" id="MAAWNQV"/>
<comment type="domain">
    <text evidence="10">The twin CX3C motif contains 4 conserved Cys residues that form 2 disulfide bonds in the mitochondrial intermembrane space.</text>
</comment>
<evidence type="ECO:0000256" key="8">
    <source>
        <dbReference type="ARBA" id="ARBA00023157"/>
    </source>
</evidence>
<dbReference type="GO" id="GO:0045039">
    <property type="term" value="P:protein insertion into mitochondrial inner membrane"/>
    <property type="evidence" value="ECO:0007669"/>
    <property type="project" value="UniProtKB-ARBA"/>
</dbReference>
<dbReference type="EMBL" id="VCGU01000004">
    <property type="protein sequence ID" value="TRY77302.1"/>
    <property type="molecule type" value="Genomic_DNA"/>
</dbReference>
<evidence type="ECO:0000259" key="11">
    <source>
        <dbReference type="Pfam" id="PF02953"/>
    </source>
</evidence>
<evidence type="ECO:0000256" key="6">
    <source>
        <dbReference type="ARBA" id="ARBA00023010"/>
    </source>
</evidence>
<keyword evidence="7 10" id="KW-0496">Mitochondrion</keyword>
<evidence type="ECO:0000256" key="1">
    <source>
        <dbReference type="ARBA" id="ARBA00006720"/>
    </source>
</evidence>
<accession>A0A553PHZ3</accession>
<protein>
    <recommendedName>
        <fullName evidence="10">Mitochondrial import inner membrane translocase subunit</fullName>
    </recommendedName>
</protein>
<keyword evidence="8 10" id="KW-1015">Disulfide bond</keyword>
<gene>
    <name evidence="12" type="ORF">TCAL_04068</name>
</gene>
<keyword evidence="10" id="KW-0999">Mitochondrion inner membrane</keyword>
<organism evidence="12 13">
    <name type="scientific">Tigriopus californicus</name>
    <name type="common">Marine copepod</name>
    <dbReference type="NCBI Taxonomy" id="6832"/>
    <lineage>
        <taxon>Eukaryota</taxon>
        <taxon>Metazoa</taxon>
        <taxon>Ecdysozoa</taxon>
        <taxon>Arthropoda</taxon>
        <taxon>Crustacea</taxon>
        <taxon>Multicrustacea</taxon>
        <taxon>Hexanauplia</taxon>
        <taxon>Copepoda</taxon>
        <taxon>Harpacticoida</taxon>
        <taxon>Harpacticidae</taxon>
        <taxon>Tigriopus</taxon>
    </lineage>
</organism>
<dbReference type="AlphaFoldDB" id="A0A553PHZ3"/>
<dbReference type="GO" id="GO:0015031">
    <property type="term" value="P:protein transport"/>
    <property type="evidence" value="ECO:0007669"/>
    <property type="project" value="UniProtKB-KW"/>
</dbReference>
<dbReference type="SUPFAM" id="SSF144122">
    <property type="entry name" value="Tim10-like"/>
    <property type="match status" value="1"/>
</dbReference>
<comment type="caution">
    <text evidence="12">The sequence shown here is derived from an EMBL/GenBank/DDBJ whole genome shotgun (WGS) entry which is preliminary data.</text>
</comment>
<dbReference type="FunFam" id="1.10.287.810:FF:000001">
    <property type="entry name" value="mitochondrial import inner membrane translocase subunit TIM13"/>
    <property type="match status" value="1"/>
</dbReference>
<dbReference type="InterPro" id="IPR004217">
    <property type="entry name" value="Tim10-like"/>
</dbReference>
<evidence type="ECO:0000256" key="4">
    <source>
        <dbReference type="ARBA" id="ARBA00022833"/>
    </source>
</evidence>
<evidence type="ECO:0000256" key="2">
    <source>
        <dbReference type="ARBA" id="ARBA00022448"/>
    </source>
</evidence>
<evidence type="ECO:0000313" key="12">
    <source>
        <dbReference type="EMBL" id="TRY77302.1"/>
    </source>
</evidence>
<keyword evidence="9 10" id="KW-0143">Chaperone</keyword>
<name>A0A553PHZ3_TIGCA</name>
<comment type="subunit">
    <text evidence="10">Heterohexamer.</text>
</comment>
<dbReference type="STRING" id="6832.A0A553PHZ3"/>
<comment type="function">
    <text evidence="10">Mitochondrial intermembrane chaperone that participates in the import and insertion of some multi-pass transmembrane proteins into the mitochondrial inner membrane. Also required for the transfer of beta-barrel precursors from the TOM complex to the sorting and assembly machinery (SAM complex) of the outer membrane. Acts as a chaperone-like protein that protects the hydrophobic precursors from aggregation and guide them through the mitochondrial intermembrane space.</text>
</comment>
<evidence type="ECO:0000313" key="13">
    <source>
        <dbReference type="Proteomes" id="UP000318571"/>
    </source>
</evidence>
<keyword evidence="6 10" id="KW-0811">Translocation</keyword>
<feature type="domain" description="Tim10-like" evidence="11">
    <location>
        <begin position="21"/>
        <end position="81"/>
    </location>
</feature>
<keyword evidence="2 10" id="KW-0813">Transport</keyword>